<dbReference type="InterPro" id="IPR020794">
    <property type="entry name" value="PMDh_S"/>
</dbReference>
<evidence type="ECO:0000313" key="4">
    <source>
        <dbReference type="EMBL" id="SMB92251.1"/>
    </source>
</evidence>
<evidence type="ECO:0000256" key="1">
    <source>
        <dbReference type="ARBA" id="ARBA00023229"/>
    </source>
</evidence>
<dbReference type="InterPro" id="IPR012016">
    <property type="entry name" value="PMDh-S-like"/>
</dbReference>
<feature type="domain" description="Phosphomevalonate dehydratase small subunit-like" evidence="3">
    <location>
        <begin position="26"/>
        <end position="110"/>
    </location>
</feature>
<dbReference type="PANTHER" id="PTHR36577">
    <property type="entry name" value="DUF521 DOMAIN PROTEIN (AFU_ORTHOLOGUE AFUA_6G00490)"/>
    <property type="match status" value="1"/>
</dbReference>
<sequence>MRILYGRGITKGCSRGEAIVTRQPFGFWGGVDPKTGFIIDKRHELYGQNVKGKVFVFPEGRGSTVGAAVILELVRCGNAPAAIVNRKTETILAVGGVLAEKFYNTSIPIVDSLNEDPTVVIKTGDIVEVNGITGEVKIKSHSAGL</sequence>
<evidence type="ECO:0000313" key="5">
    <source>
        <dbReference type="Proteomes" id="UP000192569"/>
    </source>
</evidence>
<name>A0A1W1VGP6_9FIRM</name>
<protein>
    <submittedName>
        <fullName evidence="4">Predicted aconitase subunit 2</fullName>
    </submittedName>
</protein>
<dbReference type="PIRSF" id="PIRSF004966">
    <property type="entry name" value="UCP004966"/>
    <property type="match status" value="1"/>
</dbReference>
<dbReference type="PANTHER" id="PTHR36577:SF3">
    <property type="entry name" value="DUF521 DOMAIN PROTEIN (AFU_ORTHOLOGUE AFUA_6G00490)"/>
    <property type="match status" value="1"/>
</dbReference>
<evidence type="ECO:0000256" key="2">
    <source>
        <dbReference type="ARBA" id="ARBA00023239"/>
    </source>
</evidence>
<dbReference type="GO" id="GO:0016829">
    <property type="term" value="F:lyase activity"/>
    <property type="evidence" value="ECO:0007669"/>
    <property type="project" value="UniProtKB-KW"/>
</dbReference>
<dbReference type="EMBL" id="LT838272">
    <property type="protein sequence ID" value="SMB92251.1"/>
    <property type="molecule type" value="Genomic_DNA"/>
</dbReference>
<dbReference type="HAMAP" id="MF_00078">
    <property type="entry name" value="PMDh_S"/>
    <property type="match status" value="1"/>
</dbReference>
<organism evidence="4 5">
    <name type="scientific">Thermanaeromonas toyohensis ToBE</name>
    <dbReference type="NCBI Taxonomy" id="698762"/>
    <lineage>
        <taxon>Bacteria</taxon>
        <taxon>Bacillati</taxon>
        <taxon>Bacillota</taxon>
        <taxon>Clostridia</taxon>
        <taxon>Neomoorellales</taxon>
        <taxon>Neomoorellaceae</taxon>
        <taxon>Thermanaeromonas</taxon>
    </lineage>
</organism>
<dbReference type="GO" id="GO:0008299">
    <property type="term" value="P:isoprenoid biosynthetic process"/>
    <property type="evidence" value="ECO:0007669"/>
    <property type="project" value="UniProtKB-KW"/>
</dbReference>
<dbReference type="RefSeq" id="WP_157109759.1">
    <property type="nucleotide sequence ID" value="NZ_LT838272.1"/>
</dbReference>
<dbReference type="Gene3D" id="3.50.30.10">
    <property type="entry name" value="Phosphohistidine domain"/>
    <property type="match status" value="1"/>
</dbReference>
<dbReference type="CDD" id="cd01356">
    <property type="entry name" value="AcnX_swivel"/>
    <property type="match status" value="1"/>
</dbReference>
<proteinExistence type="inferred from homology"/>
<dbReference type="AlphaFoldDB" id="A0A1W1VGP6"/>
<dbReference type="STRING" id="698762.SAMN00808754_0603"/>
<keyword evidence="1" id="KW-0414">Isoprene biosynthesis</keyword>
<accession>A0A1W1VGP6</accession>
<reference evidence="4 5" key="1">
    <citation type="submission" date="2017-04" db="EMBL/GenBank/DDBJ databases">
        <authorList>
            <person name="Afonso C.L."/>
            <person name="Miller P.J."/>
            <person name="Scott M.A."/>
            <person name="Spackman E."/>
            <person name="Goraichik I."/>
            <person name="Dimitrov K.M."/>
            <person name="Suarez D.L."/>
            <person name="Swayne D.E."/>
        </authorList>
    </citation>
    <scope>NUCLEOTIDE SEQUENCE [LARGE SCALE GENOMIC DNA]</scope>
    <source>
        <strain evidence="4 5">ToBE</strain>
    </source>
</reference>
<dbReference type="Proteomes" id="UP000192569">
    <property type="component" value="Chromosome I"/>
</dbReference>
<dbReference type="Pfam" id="PF01989">
    <property type="entry name" value="AcnX_swivel_put"/>
    <property type="match status" value="1"/>
</dbReference>
<gene>
    <name evidence="4" type="ORF">SAMN00808754_0603</name>
</gene>
<dbReference type="InterPro" id="IPR002840">
    <property type="entry name" value="PMDh-S-like_dom"/>
</dbReference>
<dbReference type="SUPFAM" id="SSF52016">
    <property type="entry name" value="LeuD/IlvD-like"/>
    <property type="match status" value="1"/>
</dbReference>
<evidence type="ECO:0000259" key="3">
    <source>
        <dbReference type="Pfam" id="PF01989"/>
    </source>
</evidence>
<keyword evidence="5" id="KW-1185">Reference proteome</keyword>
<dbReference type="OrthoDB" id="9815264at2"/>
<keyword evidence="2" id="KW-0456">Lyase</keyword>